<sequence>MTGGKDMTKTIQLTATDLAQRRAVIDRNQRLVQDMNEHAHNSKMIAQMMSEITGRPTPENFQMKLPFYTDYGGDLHFGKNIILNSNVQMTDLGGITLDDGALIGPGASLITVNHDLAPKHRRELFVSAIHIMENAWVGARAVILPGVTIGKNAVVGAGAVVTKDVPDNTVVAGVPAKIIKTIPDD</sequence>
<organism evidence="4 5">
    <name type="scientific">Secundilactobacillus collinoides DSM 20515 = JCM 1123</name>
    <dbReference type="NCBI Taxonomy" id="1423733"/>
    <lineage>
        <taxon>Bacteria</taxon>
        <taxon>Bacillati</taxon>
        <taxon>Bacillota</taxon>
        <taxon>Bacilli</taxon>
        <taxon>Lactobacillales</taxon>
        <taxon>Lactobacillaceae</taxon>
        <taxon>Secundilactobacillus</taxon>
    </lineage>
</organism>
<keyword evidence="3" id="KW-0677">Repeat</keyword>
<accession>A0A0R2B2N9</accession>
<dbReference type="PANTHER" id="PTHR23416:SF23">
    <property type="entry name" value="ACETYLTRANSFERASE C18B11.09C-RELATED"/>
    <property type="match status" value="1"/>
</dbReference>
<dbReference type="InterPro" id="IPR018357">
    <property type="entry name" value="Hexapep_transf_CS"/>
</dbReference>
<evidence type="ECO:0000256" key="1">
    <source>
        <dbReference type="ARBA" id="ARBA00007274"/>
    </source>
</evidence>
<dbReference type="GO" id="GO:0008374">
    <property type="term" value="F:O-acyltransferase activity"/>
    <property type="evidence" value="ECO:0007669"/>
    <property type="project" value="TreeGrafter"/>
</dbReference>
<dbReference type="PANTHER" id="PTHR23416">
    <property type="entry name" value="SIALIC ACID SYNTHASE-RELATED"/>
    <property type="match status" value="1"/>
</dbReference>
<dbReference type="InterPro" id="IPR051159">
    <property type="entry name" value="Hexapeptide_acetyltransf"/>
</dbReference>
<dbReference type="Pfam" id="PF00132">
    <property type="entry name" value="Hexapep"/>
    <property type="match status" value="1"/>
</dbReference>
<protein>
    <submittedName>
        <fullName evidence="4">Acetyltransferase, CysE LacA LpxA NodL family protein</fullName>
    </submittedName>
</protein>
<evidence type="ECO:0000313" key="5">
    <source>
        <dbReference type="Proteomes" id="UP000051845"/>
    </source>
</evidence>
<dbReference type="InterPro" id="IPR001451">
    <property type="entry name" value="Hexapep"/>
</dbReference>
<dbReference type="SUPFAM" id="SSF51161">
    <property type="entry name" value="Trimeric LpxA-like enzymes"/>
    <property type="match status" value="1"/>
</dbReference>
<dbReference type="Proteomes" id="UP000051845">
    <property type="component" value="Unassembled WGS sequence"/>
</dbReference>
<dbReference type="STRING" id="33960.TY91_04760"/>
<dbReference type="AlphaFoldDB" id="A0A0R2B2N9"/>
<name>A0A0R2B2N9_SECCO</name>
<dbReference type="PROSITE" id="PS00101">
    <property type="entry name" value="HEXAPEP_TRANSFERASES"/>
    <property type="match status" value="1"/>
</dbReference>
<dbReference type="EMBL" id="AYYR01000129">
    <property type="protein sequence ID" value="KRM73301.1"/>
    <property type="molecule type" value="Genomic_DNA"/>
</dbReference>
<comment type="similarity">
    <text evidence="1">Belongs to the transferase hexapeptide repeat family.</text>
</comment>
<reference evidence="4 5" key="1">
    <citation type="journal article" date="2015" name="Genome Announc.">
        <title>Expanding the biotechnology potential of lactobacilli through comparative genomics of 213 strains and associated genera.</title>
        <authorList>
            <person name="Sun Z."/>
            <person name="Harris H.M."/>
            <person name="McCann A."/>
            <person name="Guo C."/>
            <person name="Argimon S."/>
            <person name="Zhang W."/>
            <person name="Yang X."/>
            <person name="Jeffery I.B."/>
            <person name="Cooney J.C."/>
            <person name="Kagawa T.F."/>
            <person name="Liu W."/>
            <person name="Song Y."/>
            <person name="Salvetti E."/>
            <person name="Wrobel A."/>
            <person name="Rasinkangas P."/>
            <person name="Parkhill J."/>
            <person name="Rea M.C."/>
            <person name="O'Sullivan O."/>
            <person name="Ritari J."/>
            <person name="Douillard F.P."/>
            <person name="Paul Ross R."/>
            <person name="Yang R."/>
            <person name="Briner A.E."/>
            <person name="Felis G.E."/>
            <person name="de Vos W.M."/>
            <person name="Barrangou R."/>
            <person name="Klaenhammer T.R."/>
            <person name="Caufield P.W."/>
            <person name="Cui Y."/>
            <person name="Zhang H."/>
            <person name="O'Toole P.W."/>
        </authorList>
    </citation>
    <scope>NUCLEOTIDE SEQUENCE [LARGE SCALE GENOMIC DNA]</scope>
    <source>
        <strain evidence="4 5">DSM 20515</strain>
    </source>
</reference>
<dbReference type="PATRIC" id="fig|1423733.4.peg.1571"/>
<gene>
    <name evidence="4" type="ORF">FC82_GL001494</name>
</gene>
<dbReference type="Gene3D" id="2.160.10.10">
    <property type="entry name" value="Hexapeptide repeat proteins"/>
    <property type="match status" value="1"/>
</dbReference>
<evidence type="ECO:0000313" key="4">
    <source>
        <dbReference type="EMBL" id="KRM73301.1"/>
    </source>
</evidence>
<evidence type="ECO:0000256" key="3">
    <source>
        <dbReference type="ARBA" id="ARBA00022737"/>
    </source>
</evidence>
<keyword evidence="2 4" id="KW-0808">Transferase</keyword>
<comment type="caution">
    <text evidence="4">The sequence shown here is derived from an EMBL/GenBank/DDBJ whole genome shotgun (WGS) entry which is preliminary data.</text>
</comment>
<evidence type="ECO:0000256" key="2">
    <source>
        <dbReference type="ARBA" id="ARBA00022679"/>
    </source>
</evidence>
<dbReference type="InterPro" id="IPR011004">
    <property type="entry name" value="Trimer_LpxA-like_sf"/>
</dbReference>
<proteinExistence type="inferred from homology"/>